<evidence type="ECO:0000313" key="2">
    <source>
        <dbReference type="Proteomes" id="UP001472677"/>
    </source>
</evidence>
<accession>A0ABR2BR37</accession>
<comment type="caution">
    <text evidence="1">The sequence shown here is derived from an EMBL/GenBank/DDBJ whole genome shotgun (WGS) entry which is preliminary data.</text>
</comment>
<evidence type="ECO:0000313" key="1">
    <source>
        <dbReference type="EMBL" id="KAK8509501.1"/>
    </source>
</evidence>
<organism evidence="1 2">
    <name type="scientific">Hibiscus sabdariffa</name>
    <name type="common">roselle</name>
    <dbReference type="NCBI Taxonomy" id="183260"/>
    <lineage>
        <taxon>Eukaryota</taxon>
        <taxon>Viridiplantae</taxon>
        <taxon>Streptophyta</taxon>
        <taxon>Embryophyta</taxon>
        <taxon>Tracheophyta</taxon>
        <taxon>Spermatophyta</taxon>
        <taxon>Magnoliopsida</taxon>
        <taxon>eudicotyledons</taxon>
        <taxon>Gunneridae</taxon>
        <taxon>Pentapetalae</taxon>
        <taxon>rosids</taxon>
        <taxon>malvids</taxon>
        <taxon>Malvales</taxon>
        <taxon>Malvaceae</taxon>
        <taxon>Malvoideae</taxon>
        <taxon>Hibiscus</taxon>
    </lineage>
</organism>
<proteinExistence type="predicted"/>
<gene>
    <name evidence="1" type="ORF">V6N12_001508</name>
</gene>
<sequence length="92" mass="10017">MTFSCCLTKTIGLALALQSTRKLVIQAKKSAEFKHEGDPTAQSSKGGVAYAVENGITWVIAWSNLSSENNKVYIDITKEVVDWSILPSTLLV</sequence>
<protein>
    <submittedName>
        <fullName evidence="1">Uncharacterized protein</fullName>
    </submittedName>
</protein>
<keyword evidence="2" id="KW-1185">Reference proteome</keyword>
<dbReference type="Proteomes" id="UP001472677">
    <property type="component" value="Unassembled WGS sequence"/>
</dbReference>
<name>A0ABR2BR37_9ROSI</name>
<dbReference type="EMBL" id="JBBPBM010000091">
    <property type="protein sequence ID" value="KAK8509501.1"/>
    <property type="molecule type" value="Genomic_DNA"/>
</dbReference>
<reference evidence="1 2" key="1">
    <citation type="journal article" date="2024" name="G3 (Bethesda)">
        <title>Genome assembly of Hibiscus sabdariffa L. provides insights into metabolisms of medicinal natural products.</title>
        <authorList>
            <person name="Kim T."/>
        </authorList>
    </citation>
    <scope>NUCLEOTIDE SEQUENCE [LARGE SCALE GENOMIC DNA]</scope>
    <source>
        <strain evidence="1">TK-2024</strain>
        <tissue evidence="1">Old leaves</tissue>
    </source>
</reference>